<keyword evidence="26" id="KW-1185">Reference proteome</keyword>
<evidence type="ECO:0000259" key="24">
    <source>
        <dbReference type="PROSITE" id="PS51349"/>
    </source>
</evidence>
<dbReference type="PROSITE" id="PS51349">
    <property type="entry name" value="FMN_HYDROXY_ACID_DH_2"/>
    <property type="match status" value="1"/>
</dbReference>
<evidence type="ECO:0000256" key="1">
    <source>
        <dbReference type="ARBA" id="ARBA00001917"/>
    </source>
</evidence>
<keyword evidence="10" id="KW-0809">Transit peptide</keyword>
<dbReference type="PROSITE" id="PS50255">
    <property type="entry name" value="CYTOCHROME_B5_2"/>
    <property type="match status" value="1"/>
</dbReference>
<name>A0A316UAR9_9BASI</name>
<evidence type="ECO:0000256" key="10">
    <source>
        <dbReference type="ARBA" id="ARBA00022946"/>
    </source>
</evidence>
<keyword evidence="13" id="KW-0496">Mitochondrion</keyword>
<keyword evidence="8" id="KW-0288">FMN</keyword>
<dbReference type="SMART" id="SM01117">
    <property type="entry name" value="Cyt-b5"/>
    <property type="match status" value="1"/>
</dbReference>
<dbReference type="GO" id="GO:0004460">
    <property type="term" value="F:L-lactate dehydrogenase (cytochrome) activity"/>
    <property type="evidence" value="ECO:0007669"/>
    <property type="project" value="UniProtKB-EC"/>
</dbReference>
<evidence type="ECO:0000256" key="3">
    <source>
        <dbReference type="ARBA" id="ARBA00004569"/>
    </source>
</evidence>
<dbReference type="FunFam" id="3.20.20.70:FF:000062">
    <property type="entry name" value="Cytochrome b2, mitochondrial, putative"/>
    <property type="match status" value="1"/>
</dbReference>
<feature type="region of interest" description="Disordered" evidence="22">
    <location>
        <begin position="30"/>
        <end position="70"/>
    </location>
</feature>
<evidence type="ECO:0000256" key="4">
    <source>
        <dbReference type="ARBA" id="ARBA00011881"/>
    </source>
</evidence>
<organism evidence="25 26">
    <name type="scientific">Pseudomicrostroma glucosiphilum</name>
    <dbReference type="NCBI Taxonomy" id="1684307"/>
    <lineage>
        <taxon>Eukaryota</taxon>
        <taxon>Fungi</taxon>
        <taxon>Dikarya</taxon>
        <taxon>Basidiomycota</taxon>
        <taxon>Ustilaginomycotina</taxon>
        <taxon>Exobasidiomycetes</taxon>
        <taxon>Microstromatales</taxon>
        <taxon>Microstromatales incertae sedis</taxon>
        <taxon>Pseudomicrostroma</taxon>
    </lineage>
</organism>
<dbReference type="Pfam" id="PF01070">
    <property type="entry name" value="FMN_dh"/>
    <property type="match status" value="1"/>
</dbReference>
<evidence type="ECO:0000256" key="22">
    <source>
        <dbReference type="SAM" id="MobiDB-lite"/>
    </source>
</evidence>
<dbReference type="EC" id="1.1.2.3" evidence="17"/>
<reference evidence="25 26" key="1">
    <citation type="journal article" date="2018" name="Mol. Biol. Evol.">
        <title>Broad Genomic Sampling Reveals a Smut Pathogenic Ancestry of the Fungal Clade Ustilaginomycotina.</title>
        <authorList>
            <person name="Kijpornyongpan T."/>
            <person name="Mondo S.J."/>
            <person name="Barry K."/>
            <person name="Sandor L."/>
            <person name="Lee J."/>
            <person name="Lipzen A."/>
            <person name="Pangilinan J."/>
            <person name="LaButti K."/>
            <person name="Hainaut M."/>
            <person name="Henrissat B."/>
            <person name="Grigoriev I.V."/>
            <person name="Spatafora J.W."/>
            <person name="Aime M.C."/>
        </authorList>
    </citation>
    <scope>NUCLEOTIDE SEQUENCE [LARGE SCALE GENOMIC DNA]</scope>
    <source>
        <strain evidence="25 26">MCA 4718</strain>
    </source>
</reference>
<dbReference type="GO" id="GO:0020037">
    <property type="term" value="F:heme binding"/>
    <property type="evidence" value="ECO:0007669"/>
    <property type="project" value="InterPro"/>
</dbReference>
<dbReference type="Proteomes" id="UP000245942">
    <property type="component" value="Unassembled WGS sequence"/>
</dbReference>
<keyword evidence="9" id="KW-0479">Metal-binding</keyword>
<dbReference type="Gene3D" id="3.20.20.70">
    <property type="entry name" value="Aldolase class I"/>
    <property type="match status" value="1"/>
</dbReference>
<keyword evidence="6" id="KW-0349">Heme</keyword>
<evidence type="ECO:0000256" key="6">
    <source>
        <dbReference type="ARBA" id="ARBA00022617"/>
    </source>
</evidence>
<comment type="similarity">
    <text evidence="16">In the N-terminal section; belongs to the cytochrome b5 family.</text>
</comment>
<comment type="cofactor">
    <cofactor evidence="1">
        <name>FMN</name>
        <dbReference type="ChEBI" id="CHEBI:58210"/>
    </cofactor>
</comment>
<dbReference type="InterPro" id="IPR000262">
    <property type="entry name" value="FMN-dep_DH"/>
</dbReference>
<dbReference type="STRING" id="1684307.A0A316UAR9"/>
<dbReference type="RefSeq" id="XP_025349108.1">
    <property type="nucleotide sequence ID" value="XM_025491118.1"/>
</dbReference>
<evidence type="ECO:0000256" key="12">
    <source>
        <dbReference type="ARBA" id="ARBA00023004"/>
    </source>
</evidence>
<dbReference type="InterPro" id="IPR037458">
    <property type="entry name" value="L-MDH/L-LDH_FMN-bd"/>
</dbReference>
<dbReference type="AlphaFoldDB" id="A0A316UAR9"/>
<evidence type="ECO:0000256" key="18">
    <source>
        <dbReference type="ARBA" id="ARBA00068515"/>
    </source>
</evidence>
<evidence type="ECO:0000256" key="20">
    <source>
        <dbReference type="ARBA" id="ARBA00078774"/>
    </source>
</evidence>
<comment type="subcellular location">
    <subcellularLocation>
        <location evidence="3">Mitochondrion intermembrane space</location>
    </subcellularLocation>
</comment>
<evidence type="ECO:0000256" key="13">
    <source>
        <dbReference type="ARBA" id="ARBA00023128"/>
    </source>
</evidence>
<dbReference type="Gene3D" id="3.10.120.10">
    <property type="entry name" value="Cytochrome b5-like heme/steroid binding domain"/>
    <property type="match status" value="1"/>
</dbReference>
<dbReference type="InterPro" id="IPR036400">
    <property type="entry name" value="Cyt_B5-like_heme/steroid_sf"/>
</dbReference>
<keyword evidence="5" id="KW-0813">Transport</keyword>
<evidence type="ECO:0000313" key="25">
    <source>
        <dbReference type="EMBL" id="PWN21948.1"/>
    </source>
</evidence>
<sequence>MAVAACERSCGASLLPSKRFITNIRSAPLARPRPASCQPRSTNIGNISGLRQISHNSKSSSSSGTGSATASPSLRKLSLPLALLLLGSFACFSPTLHSEAGQRAEPPNKVTPVASGDPDGKLISMEEVEKHNSVENGLWVVIQGEVYDLTDFVDSHPGGNNILLKNAGKDVTDIYMPIHPSNAIEDNLEPEQHLGMVDPKTVTITQKEESEADKRRRIALENLPPVGAMLNLDDFERCSKEILTDQAWAYYSSAGDDEISRLLRLSPLLLRTAVNENRNAYGRVWFKPRILRKVGVVDTASKLVGGVVDSALPIYISPAAMAKLGHPEGELNLTRAAGAHKIIQGVSANASVSLDEILAAREEGQPIIYQLYVNKDRSASERILQKIQEKGCQAVMLTVDAPVMGKRERDMRAKGEVVSTGGGSGGDTHGGGVAQAISGYIDPNLAWEDVKWFKKHCKLPLFLKGIQTVDDVVLAAQHGVQGVILSNHGGRSLDYSRPPLDVLIDLRQQRPDLFEHLEVWVDGGVRRGTDVVKALALGASAVGLGRPFLYAQSGFGQPGAERAIEIMRDEVERCMRLLGVTSLKELTPEMVEVLPRVFASTLPPLTARDSVPDVR</sequence>
<dbReference type="GO" id="GO:0006089">
    <property type="term" value="P:lactate metabolic process"/>
    <property type="evidence" value="ECO:0007669"/>
    <property type="project" value="TreeGrafter"/>
</dbReference>
<keyword evidence="12" id="KW-0408">Iron</keyword>
<dbReference type="InterPro" id="IPR018506">
    <property type="entry name" value="Cyt_B5_heme-BS"/>
</dbReference>
<dbReference type="CDD" id="cd02922">
    <property type="entry name" value="FCB2_FMN"/>
    <property type="match status" value="1"/>
</dbReference>
<dbReference type="PROSITE" id="PS00191">
    <property type="entry name" value="CYTOCHROME_B5_1"/>
    <property type="match status" value="1"/>
</dbReference>
<gene>
    <name evidence="25" type="ORF">BCV69DRAFT_276666</name>
</gene>
<proteinExistence type="inferred from homology"/>
<feature type="compositionally biased region" description="Polar residues" evidence="22">
    <location>
        <begin position="38"/>
        <end position="56"/>
    </location>
</feature>
<dbReference type="OrthoDB" id="1925334at2759"/>
<evidence type="ECO:0000256" key="7">
    <source>
        <dbReference type="ARBA" id="ARBA00022630"/>
    </source>
</evidence>
<evidence type="ECO:0000256" key="21">
    <source>
        <dbReference type="ARBA" id="ARBA00078938"/>
    </source>
</evidence>
<feature type="compositionally biased region" description="Low complexity" evidence="22">
    <location>
        <begin position="57"/>
        <end position="70"/>
    </location>
</feature>
<evidence type="ECO:0000256" key="11">
    <source>
        <dbReference type="ARBA" id="ARBA00023002"/>
    </source>
</evidence>
<protein>
    <recommendedName>
        <fullName evidence="18">L-lactate dehydrogenase (cytochrome)</fullName>
        <ecNumber evidence="17">1.1.2.3</ecNumber>
    </recommendedName>
    <alternativeName>
        <fullName evidence="20">Cytochrome b2</fullName>
    </alternativeName>
    <alternativeName>
        <fullName evidence="19">Flavocytochrome b2</fullName>
    </alternativeName>
    <alternativeName>
        <fullName evidence="21">L-lactate ferricytochrome c oxidoreductase</fullName>
    </alternativeName>
</protein>
<evidence type="ECO:0000256" key="9">
    <source>
        <dbReference type="ARBA" id="ARBA00022723"/>
    </source>
</evidence>
<dbReference type="InterPro" id="IPR001199">
    <property type="entry name" value="Cyt_B5-like_heme/steroid-bd"/>
</dbReference>
<dbReference type="FunFam" id="3.10.120.10:FF:000009">
    <property type="entry name" value="Cytochrome b2, mitochondrial, putative"/>
    <property type="match status" value="1"/>
</dbReference>
<evidence type="ECO:0000313" key="26">
    <source>
        <dbReference type="Proteomes" id="UP000245942"/>
    </source>
</evidence>
<dbReference type="GO" id="GO:0005758">
    <property type="term" value="C:mitochondrial intermembrane space"/>
    <property type="evidence" value="ECO:0007669"/>
    <property type="project" value="UniProtKB-SubCell"/>
</dbReference>
<evidence type="ECO:0000256" key="5">
    <source>
        <dbReference type="ARBA" id="ARBA00022448"/>
    </source>
</evidence>
<keyword evidence="11" id="KW-0560">Oxidoreductase</keyword>
<comment type="cofactor">
    <cofactor evidence="2">
        <name>heme b</name>
        <dbReference type="ChEBI" id="CHEBI:60344"/>
    </cofactor>
</comment>
<dbReference type="Pfam" id="PF00173">
    <property type="entry name" value="Cyt-b5"/>
    <property type="match status" value="1"/>
</dbReference>
<comment type="subunit">
    <text evidence="4">Homotetramer.</text>
</comment>
<keyword evidence="7" id="KW-0285">Flavoprotein</keyword>
<dbReference type="SUPFAM" id="SSF55856">
    <property type="entry name" value="Cytochrome b5-like heme/steroid binding domain"/>
    <property type="match status" value="1"/>
</dbReference>
<dbReference type="PANTHER" id="PTHR10578:SF101">
    <property type="entry name" value="L-LACTATE DEHYDROGENASE (CYTOCHROME B2)"/>
    <property type="match status" value="1"/>
</dbReference>
<evidence type="ECO:0000256" key="19">
    <source>
        <dbReference type="ARBA" id="ARBA00075949"/>
    </source>
</evidence>
<evidence type="ECO:0000256" key="2">
    <source>
        <dbReference type="ARBA" id="ARBA00001970"/>
    </source>
</evidence>
<dbReference type="EMBL" id="KZ819324">
    <property type="protein sequence ID" value="PWN21948.1"/>
    <property type="molecule type" value="Genomic_DNA"/>
</dbReference>
<feature type="domain" description="Cytochrome b5 heme-binding" evidence="23">
    <location>
        <begin position="120"/>
        <end position="198"/>
    </location>
</feature>
<evidence type="ECO:0000259" key="23">
    <source>
        <dbReference type="PROSITE" id="PS50255"/>
    </source>
</evidence>
<accession>A0A316UAR9</accession>
<dbReference type="InterPro" id="IPR013785">
    <property type="entry name" value="Aldolase_TIM"/>
</dbReference>
<dbReference type="SUPFAM" id="SSF51395">
    <property type="entry name" value="FMN-linked oxidoreductases"/>
    <property type="match status" value="1"/>
</dbReference>
<dbReference type="InterPro" id="IPR037396">
    <property type="entry name" value="FMN_HAD"/>
</dbReference>
<comment type="similarity">
    <text evidence="15">In the C-terminal section; belongs to the FMN-dependent alpha-hydroxy acid dehydrogenase family.</text>
</comment>
<evidence type="ECO:0000256" key="17">
    <source>
        <dbReference type="ARBA" id="ARBA00066458"/>
    </source>
</evidence>
<comment type="catalytic activity">
    <reaction evidence="14">
        <text>(S)-lactate + 2 Fe(III)-[cytochrome c] = 2 Fe(II)-[cytochrome c] + pyruvate + 2 H(+)</text>
        <dbReference type="Rhea" id="RHEA:19909"/>
        <dbReference type="Rhea" id="RHEA-COMP:10350"/>
        <dbReference type="Rhea" id="RHEA-COMP:14399"/>
        <dbReference type="ChEBI" id="CHEBI:15361"/>
        <dbReference type="ChEBI" id="CHEBI:15378"/>
        <dbReference type="ChEBI" id="CHEBI:16651"/>
        <dbReference type="ChEBI" id="CHEBI:29033"/>
        <dbReference type="ChEBI" id="CHEBI:29034"/>
        <dbReference type="EC" id="1.1.2.3"/>
    </reaction>
    <physiologicalReaction direction="left-to-right" evidence="14">
        <dbReference type="Rhea" id="RHEA:19910"/>
    </physiologicalReaction>
</comment>
<feature type="domain" description="FMN hydroxy acid dehydrogenase" evidence="24">
    <location>
        <begin position="224"/>
        <end position="596"/>
    </location>
</feature>
<evidence type="ECO:0000256" key="14">
    <source>
        <dbReference type="ARBA" id="ARBA00052399"/>
    </source>
</evidence>
<dbReference type="PANTHER" id="PTHR10578">
    <property type="entry name" value="S -2-HYDROXY-ACID OXIDASE-RELATED"/>
    <property type="match status" value="1"/>
</dbReference>
<evidence type="ECO:0000256" key="16">
    <source>
        <dbReference type="ARBA" id="ARBA00061589"/>
    </source>
</evidence>
<evidence type="ECO:0000256" key="15">
    <source>
        <dbReference type="ARBA" id="ARBA00061137"/>
    </source>
</evidence>
<dbReference type="GO" id="GO:0046872">
    <property type="term" value="F:metal ion binding"/>
    <property type="evidence" value="ECO:0007669"/>
    <property type="project" value="UniProtKB-KW"/>
</dbReference>
<dbReference type="GeneID" id="37012852"/>
<evidence type="ECO:0000256" key="8">
    <source>
        <dbReference type="ARBA" id="ARBA00022643"/>
    </source>
</evidence>